<accession>A0A4R6U8V6</accession>
<feature type="domain" description="Gfo/Idh/MocA-like oxidoreductase N-terminal" evidence="1">
    <location>
        <begin position="5"/>
        <end position="119"/>
    </location>
</feature>
<dbReference type="RefSeq" id="WP_133579829.1">
    <property type="nucleotide sequence ID" value="NZ_SNYJ01000004.1"/>
</dbReference>
<dbReference type="Pfam" id="PF01408">
    <property type="entry name" value="GFO_IDH_MocA"/>
    <property type="match status" value="1"/>
</dbReference>
<reference evidence="3 4" key="1">
    <citation type="submission" date="2019-03" db="EMBL/GenBank/DDBJ databases">
        <title>Genomic Encyclopedia of Type Strains, Phase IV (KMG-IV): sequencing the most valuable type-strain genomes for metagenomic binning, comparative biology and taxonomic classification.</title>
        <authorList>
            <person name="Goeker M."/>
        </authorList>
    </citation>
    <scope>NUCLEOTIDE SEQUENCE [LARGE SCALE GENOMIC DNA]</scope>
    <source>
        <strain evidence="3 4">DSM 28697</strain>
    </source>
</reference>
<protein>
    <submittedName>
        <fullName evidence="3">Putative dehydrogenase</fullName>
    </submittedName>
</protein>
<gene>
    <name evidence="3" type="ORF">EV213_104237</name>
</gene>
<feature type="domain" description="GFO/IDH/MocA-like oxidoreductase" evidence="2">
    <location>
        <begin position="143"/>
        <end position="245"/>
    </location>
</feature>
<dbReference type="EMBL" id="SNYJ01000004">
    <property type="protein sequence ID" value="TDQ41239.1"/>
    <property type="molecule type" value="Genomic_DNA"/>
</dbReference>
<dbReference type="PANTHER" id="PTHR43249:SF1">
    <property type="entry name" value="D-GLUCOSIDE 3-DEHYDROGENASE"/>
    <property type="match status" value="1"/>
</dbReference>
<comment type="caution">
    <text evidence="3">The sequence shown here is derived from an EMBL/GenBank/DDBJ whole genome shotgun (WGS) entry which is preliminary data.</text>
</comment>
<evidence type="ECO:0000259" key="2">
    <source>
        <dbReference type="Pfam" id="PF22725"/>
    </source>
</evidence>
<dbReference type="InterPro" id="IPR055170">
    <property type="entry name" value="GFO_IDH_MocA-like_dom"/>
</dbReference>
<dbReference type="Pfam" id="PF22725">
    <property type="entry name" value="GFO_IDH_MocA_C3"/>
    <property type="match status" value="1"/>
</dbReference>
<dbReference type="AlphaFoldDB" id="A0A4R6U8V6"/>
<dbReference type="InterPro" id="IPR036291">
    <property type="entry name" value="NAD(P)-bd_dom_sf"/>
</dbReference>
<dbReference type="GO" id="GO:0000166">
    <property type="term" value="F:nucleotide binding"/>
    <property type="evidence" value="ECO:0007669"/>
    <property type="project" value="InterPro"/>
</dbReference>
<dbReference type="Gene3D" id="3.30.360.10">
    <property type="entry name" value="Dihydrodipicolinate Reductase, domain 2"/>
    <property type="match status" value="1"/>
</dbReference>
<dbReference type="PANTHER" id="PTHR43249">
    <property type="entry name" value="UDP-N-ACETYL-2-AMINO-2-DEOXY-D-GLUCURONATE OXIDASE"/>
    <property type="match status" value="1"/>
</dbReference>
<organism evidence="3 4">
    <name type="scientific">Aureibacillus halotolerans</name>
    <dbReference type="NCBI Taxonomy" id="1508390"/>
    <lineage>
        <taxon>Bacteria</taxon>
        <taxon>Bacillati</taxon>
        <taxon>Bacillota</taxon>
        <taxon>Bacilli</taxon>
        <taxon>Bacillales</taxon>
        <taxon>Bacillaceae</taxon>
        <taxon>Aureibacillus</taxon>
    </lineage>
</organism>
<dbReference type="InterPro" id="IPR000683">
    <property type="entry name" value="Gfo/Idh/MocA-like_OxRdtase_N"/>
</dbReference>
<sequence>MSKKVKVGFVGVGGIASVHLRSIEANEDADIVAVCDISEENVQRSASTYNAQAYVDSKQMLENEVLDALFICVPPFAHGTMEEDASAKGIHLMVEKPVSLDVATALRKSEAIRESGIIHATGYCLRYLDTVALVKKYLKNKDIAMISGHYMTRFVQTPWYRDKSKSGGQLVEQATHTLDLMRYFGGEITDIYANMDLLLMNDIPDISIPDVTSVQMKFSSGSIGQMACSFTQPDHRAGIEILGKEFRVVIDGADASIIEEGKSVRYTSKVNFYEAQDRCFIDAVKTEDQSKILSDYNNGVETLLASLAANHSSDTAKPIQIDAYRAIESKIL</sequence>
<keyword evidence="4" id="KW-1185">Reference proteome</keyword>
<evidence type="ECO:0000313" key="3">
    <source>
        <dbReference type="EMBL" id="TDQ41239.1"/>
    </source>
</evidence>
<evidence type="ECO:0000259" key="1">
    <source>
        <dbReference type="Pfam" id="PF01408"/>
    </source>
</evidence>
<evidence type="ECO:0000313" key="4">
    <source>
        <dbReference type="Proteomes" id="UP000295632"/>
    </source>
</evidence>
<name>A0A4R6U8V6_9BACI</name>
<dbReference type="InterPro" id="IPR052515">
    <property type="entry name" value="Gfo/Idh/MocA_Oxidoreductase"/>
</dbReference>
<dbReference type="Proteomes" id="UP000295632">
    <property type="component" value="Unassembled WGS sequence"/>
</dbReference>
<proteinExistence type="predicted"/>
<dbReference type="SUPFAM" id="SSF51735">
    <property type="entry name" value="NAD(P)-binding Rossmann-fold domains"/>
    <property type="match status" value="1"/>
</dbReference>
<dbReference type="SUPFAM" id="SSF55347">
    <property type="entry name" value="Glyceraldehyde-3-phosphate dehydrogenase-like, C-terminal domain"/>
    <property type="match status" value="1"/>
</dbReference>
<dbReference type="Gene3D" id="3.40.50.720">
    <property type="entry name" value="NAD(P)-binding Rossmann-like Domain"/>
    <property type="match status" value="1"/>
</dbReference>
<dbReference type="OrthoDB" id="9815825at2"/>